<keyword evidence="1" id="KW-0808">Transferase</keyword>
<evidence type="ECO:0000256" key="6">
    <source>
        <dbReference type="ARBA" id="ARBA00022918"/>
    </source>
</evidence>
<dbReference type="InterPro" id="IPR012337">
    <property type="entry name" value="RNaseH-like_sf"/>
</dbReference>
<keyword evidence="3" id="KW-0540">Nuclease</keyword>
<dbReference type="EMBL" id="QJKJ01001213">
    <property type="protein sequence ID" value="RDY08754.1"/>
    <property type="molecule type" value="Genomic_DNA"/>
</dbReference>
<feature type="domain" description="Integrase catalytic" evidence="7">
    <location>
        <begin position="148"/>
        <end position="301"/>
    </location>
</feature>
<keyword evidence="9" id="KW-1185">Reference proteome</keyword>
<keyword evidence="6" id="KW-0695">RNA-directed DNA polymerase</keyword>
<dbReference type="InterPro" id="IPR001584">
    <property type="entry name" value="Integrase_cat-core"/>
</dbReference>
<evidence type="ECO:0000259" key="7">
    <source>
        <dbReference type="PROSITE" id="PS50994"/>
    </source>
</evidence>
<dbReference type="AlphaFoldDB" id="A0A371I1A8"/>
<protein>
    <submittedName>
        <fullName evidence="8">Gag-pol</fullName>
    </submittedName>
</protein>
<dbReference type="InterPro" id="IPR041373">
    <property type="entry name" value="RT_RNaseH"/>
</dbReference>
<dbReference type="OrthoDB" id="1433105at2759"/>
<evidence type="ECO:0000256" key="1">
    <source>
        <dbReference type="ARBA" id="ARBA00022679"/>
    </source>
</evidence>
<dbReference type="SUPFAM" id="SSF53098">
    <property type="entry name" value="Ribonuclease H-like"/>
    <property type="match status" value="1"/>
</dbReference>
<accession>A0A371I1A8</accession>
<dbReference type="GO" id="GO:0003676">
    <property type="term" value="F:nucleic acid binding"/>
    <property type="evidence" value="ECO:0007669"/>
    <property type="project" value="InterPro"/>
</dbReference>
<dbReference type="GO" id="GO:0004519">
    <property type="term" value="F:endonuclease activity"/>
    <property type="evidence" value="ECO:0007669"/>
    <property type="project" value="UniProtKB-KW"/>
</dbReference>
<dbReference type="InterPro" id="IPR043502">
    <property type="entry name" value="DNA/RNA_pol_sf"/>
</dbReference>
<dbReference type="Pfam" id="PF17917">
    <property type="entry name" value="RT_RNaseH"/>
    <property type="match status" value="1"/>
</dbReference>
<dbReference type="SUPFAM" id="SSF56672">
    <property type="entry name" value="DNA/RNA polymerases"/>
    <property type="match status" value="1"/>
</dbReference>
<dbReference type="GO" id="GO:0003964">
    <property type="term" value="F:RNA-directed DNA polymerase activity"/>
    <property type="evidence" value="ECO:0007669"/>
    <property type="project" value="UniProtKB-KW"/>
</dbReference>
<proteinExistence type="predicted"/>
<dbReference type="PROSITE" id="PS50994">
    <property type="entry name" value="INTEGRASE"/>
    <property type="match status" value="1"/>
</dbReference>
<dbReference type="Proteomes" id="UP000257109">
    <property type="component" value="Unassembled WGS sequence"/>
</dbReference>
<evidence type="ECO:0000256" key="2">
    <source>
        <dbReference type="ARBA" id="ARBA00022695"/>
    </source>
</evidence>
<sequence>MDKFRSYLLGSKIIVFSDHAALRYLLKKPDAKPRLIMWMLLLQEFDLEIKDKKGVENSVADHLSRIGKESEPMPIRDEFPDEQLLHIKSTTPWFANINNYVATSQFPSEASRPYKEKLQSDAKDAHHFVSTYERCQKAGMALNRRHEMPQQPILFCEGIDFMGPFPVSNGYSYILLVVDYVSRWVEAIATRTNDAKVVMDFLKFGVPKALISDKGSHFCNRAMASFLQKYGVAYIIATAYHPQTNGQADVFNREIKQTLQKMTNPSRKEWSQLLEDALWAHRIAYRTPLGMSPYRIVFGKVCHLPMELEHKAYWAVKQCNMAYDQAGEQRKFQLQELDELCLEAYENARIYKQKVKRFHDQKILRKDFHIGQKVLLLHSRLKLRAGKLCFRWDGPSVITNIFSHGAVQLKNEHTDKLIFSRLNAHQITKAKYSIVNPRSIFLKNTVCSIVIRCEAK</sequence>
<dbReference type="GO" id="GO:0016787">
    <property type="term" value="F:hydrolase activity"/>
    <property type="evidence" value="ECO:0007669"/>
    <property type="project" value="UniProtKB-KW"/>
</dbReference>
<dbReference type="InterPro" id="IPR036397">
    <property type="entry name" value="RNaseH_sf"/>
</dbReference>
<organism evidence="8 9">
    <name type="scientific">Mucuna pruriens</name>
    <name type="common">Velvet bean</name>
    <name type="synonym">Dolichos pruriens</name>
    <dbReference type="NCBI Taxonomy" id="157652"/>
    <lineage>
        <taxon>Eukaryota</taxon>
        <taxon>Viridiplantae</taxon>
        <taxon>Streptophyta</taxon>
        <taxon>Embryophyta</taxon>
        <taxon>Tracheophyta</taxon>
        <taxon>Spermatophyta</taxon>
        <taxon>Magnoliopsida</taxon>
        <taxon>eudicotyledons</taxon>
        <taxon>Gunneridae</taxon>
        <taxon>Pentapetalae</taxon>
        <taxon>rosids</taxon>
        <taxon>fabids</taxon>
        <taxon>Fabales</taxon>
        <taxon>Fabaceae</taxon>
        <taxon>Papilionoideae</taxon>
        <taxon>50 kb inversion clade</taxon>
        <taxon>NPAAA clade</taxon>
        <taxon>indigoferoid/millettioid clade</taxon>
        <taxon>Phaseoleae</taxon>
        <taxon>Mucuna</taxon>
    </lineage>
</organism>
<keyword evidence="2" id="KW-0548">Nucleotidyltransferase</keyword>
<keyword evidence="4" id="KW-0255">Endonuclease</keyword>
<keyword evidence="5" id="KW-0378">Hydrolase</keyword>
<gene>
    <name evidence="8" type="primary">gag-pol</name>
    <name evidence="8" type="ORF">CR513_06984</name>
</gene>
<evidence type="ECO:0000313" key="8">
    <source>
        <dbReference type="EMBL" id="RDY08754.1"/>
    </source>
</evidence>
<evidence type="ECO:0000256" key="3">
    <source>
        <dbReference type="ARBA" id="ARBA00022722"/>
    </source>
</evidence>
<reference evidence="8" key="1">
    <citation type="submission" date="2018-05" db="EMBL/GenBank/DDBJ databases">
        <title>Draft genome of Mucuna pruriens seed.</title>
        <authorList>
            <person name="Nnadi N.E."/>
            <person name="Vos R."/>
            <person name="Hasami M.H."/>
            <person name="Devisetty U.K."/>
            <person name="Aguiy J.C."/>
        </authorList>
    </citation>
    <scope>NUCLEOTIDE SEQUENCE [LARGE SCALE GENOMIC DNA]</scope>
    <source>
        <strain evidence="8">JCA_2017</strain>
    </source>
</reference>
<evidence type="ECO:0000313" key="9">
    <source>
        <dbReference type="Proteomes" id="UP000257109"/>
    </source>
</evidence>
<evidence type="ECO:0000256" key="5">
    <source>
        <dbReference type="ARBA" id="ARBA00022801"/>
    </source>
</evidence>
<dbReference type="Pfam" id="PF00665">
    <property type="entry name" value="rve"/>
    <property type="match status" value="1"/>
</dbReference>
<evidence type="ECO:0000256" key="4">
    <source>
        <dbReference type="ARBA" id="ARBA00022759"/>
    </source>
</evidence>
<dbReference type="PANTHER" id="PTHR47266">
    <property type="entry name" value="ENDONUCLEASE-RELATED"/>
    <property type="match status" value="1"/>
</dbReference>
<name>A0A371I1A8_MUCPR</name>
<dbReference type="Gene3D" id="3.30.420.10">
    <property type="entry name" value="Ribonuclease H-like superfamily/Ribonuclease H"/>
    <property type="match status" value="1"/>
</dbReference>
<dbReference type="InterPro" id="IPR052160">
    <property type="entry name" value="Gypsy_RT_Integrase-like"/>
</dbReference>
<dbReference type="CDD" id="cd09274">
    <property type="entry name" value="RNase_HI_RT_Ty3"/>
    <property type="match status" value="1"/>
</dbReference>
<comment type="caution">
    <text evidence="8">The sequence shown here is derived from an EMBL/GenBank/DDBJ whole genome shotgun (WGS) entry which is preliminary data.</text>
</comment>
<feature type="non-terminal residue" evidence="8">
    <location>
        <position position="1"/>
    </location>
</feature>
<dbReference type="GO" id="GO:0015074">
    <property type="term" value="P:DNA integration"/>
    <property type="evidence" value="ECO:0007669"/>
    <property type="project" value="InterPro"/>
</dbReference>